<accession>A0A1L7CKU0</accession>
<evidence type="ECO:0000256" key="1">
    <source>
        <dbReference type="ARBA" id="ARBA00002190"/>
    </source>
</evidence>
<evidence type="ECO:0000313" key="10">
    <source>
        <dbReference type="Proteomes" id="UP000185479"/>
    </source>
</evidence>
<dbReference type="EMBL" id="BJNB01000080">
    <property type="protein sequence ID" value="GEB98928.1"/>
    <property type="molecule type" value="Genomic_DNA"/>
</dbReference>
<dbReference type="Pfam" id="PF00872">
    <property type="entry name" value="Transposase_mut"/>
    <property type="match status" value="1"/>
</dbReference>
<evidence type="ECO:0000256" key="7">
    <source>
        <dbReference type="SAM" id="MobiDB-lite"/>
    </source>
</evidence>
<dbReference type="GO" id="GO:0006313">
    <property type="term" value="P:DNA transposition"/>
    <property type="evidence" value="ECO:0007669"/>
    <property type="project" value="UniProtKB-UniRule"/>
</dbReference>
<dbReference type="EMBL" id="CP009246">
    <property type="protein sequence ID" value="APT86486.1"/>
    <property type="molecule type" value="Genomic_DNA"/>
</dbReference>
<organism evidence="8 10">
    <name type="scientific">Corynebacterium flavescens</name>
    <dbReference type="NCBI Taxonomy" id="28028"/>
    <lineage>
        <taxon>Bacteria</taxon>
        <taxon>Bacillati</taxon>
        <taxon>Actinomycetota</taxon>
        <taxon>Actinomycetes</taxon>
        <taxon>Mycobacteriales</taxon>
        <taxon>Corynebacteriaceae</taxon>
        <taxon>Corynebacterium</taxon>
    </lineage>
</organism>
<comment type="function">
    <text evidence="1 6">Required for the transposition of the insertion element.</text>
</comment>
<dbReference type="NCBIfam" id="NF033543">
    <property type="entry name" value="transpos_IS256"/>
    <property type="match status" value="1"/>
</dbReference>
<evidence type="ECO:0000256" key="6">
    <source>
        <dbReference type="RuleBase" id="RU365089"/>
    </source>
</evidence>
<dbReference type="GO" id="GO:0003677">
    <property type="term" value="F:DNA binding"/>
    <property type="evidence" value="ECO:0007669"/>
    <property type="project" value="UniProtKB-UniRule"/>
</dbReference>
<sequence>MTSVAPKHHNDADRIKTISEKFLENEELTGLIDELAGSTNNADDLVKGLLQASLNRGLSAELDAHLGYAKGDREARQETASTNSRNGTYPKTVDTTYGPIDLDVPRDRAGSFIPKMVPKGSRRLGGLDEQIISLYAGGMTIRDIQHHLATTLGTDLSHETISNITDAVLDEVMIWQKRQLDSFYPVIYLDAIRIKVRDNHRVIGKSAYLAVGVDLDGIKHVLGIWIQATEGAAFWAHVCADLANRGVEDVLIVCCDGLKGLPEAVEATWPDSMIQTCVVHLIRAANRFVVYSDRKQVSRELKAVYTATDEDAAWEALQAFADSALGKKYPQAVANWVNAWDRFIPFLQFPPMVRKVIYTTNSIESLNNEVRKATRNRVQFTNDESAIKTLWLTICNIEDKRAARRAKKEKGAVKQPESGRLVEGKKTTNWKQALNQLIVAYPERFEPYL</sequence>
<gene>
    <name evidence="9" type="ORF">CFL01nite_24230</name>
    <name evidence="8" type="ORF">CFLV_04325</name>
</gene>
<reference evidence="9 11" key="2">
    <citation type="submission" date="2019-06" db="EMBL/GenBank/DDBJ databases">
        <title>Whole genome shotgun sequence of Corynebacterium flavescens NBRC 14136.</title>
        <authorList>
            <person name="Hosoyama A."/>
            <person name="Uohara A."/>
            <person name="Ohji S."/>
            <person name="Ichikawa N."/>
        </authorList>
    </citation>
    <scope>NUCLEOTIDE SEQUENCE [LARGE SCALE GENOMIC DNA]</scope>
    <source>
        <strain evidence="9 11">NBRC 14136</strain>
    </source>
</reference>
<dbReference type="PROSITE" id="PS01007">
    <property type="entry name" value="TRANSPOSASE_MUTATOR"/>
    <property type="match status" value="1"/>
</dbReference>
<dbReference type="Proteomes" id="UP000185479">
    <property type="component" value="Chromosome"/>
</dbReference>
<comment type="similarity">
    <text evidence="2 6">Belongs to the transposase mutator family.</text>
</comment>
<dbReference type="RefSeq" id="WP_075729479.1">
    <property type="nucleotide sequence ID" value="NZ_BJNB01000080.1"/>
</dbReference>
<dbReference type="KEGG" id="cfc:CFLV_04325"/>
<dbReference type="InterPro" id="IPR001207">
    <property type="entry name" value="Transposase_mutator"/>
</dbReference>
<dbReference type="GeneID" id="82879940"/>
<evidence type="ECO:0000256" key="2">
    <source>
        <dbReference type="ARBA" id="ARBA00010961"/>
    </source>
</evidence>
<keyword evidence="4 6" id="KW-0238">DNA-binding</keyword>
<dbReference type="AlphaFoldDB" id="A0A1L7CKU0"/>
<evidence type="ECO:0000256" key="3">
    <source>
        <dbReference type="ARBA" id="ARBA00022578"/>
    </source>
</evidence>
<dbReference type="OrthoDB" id="9793302at2"/>
<feature type="compositionally biased region" description="Polar residues" evidence="7">
    <location>
        <begin position="78"/>
        <end position="95"/>
    </location>
</feature>
<evidence type="ECO:0000313" key="11">
    <source>
        <dbReference type="Proteomes" id="UP000315353"/>
    </source>
</evidence>
<keyword evidence="3 6" id="KW-0815">Transposition</keyword>
<dbReference type="Proteomes" id="UP000315353">
    <property type="component" value="Unassembled WGS sequence"/>
</dbReference>
<evidence type="ECO:0000256" key="5">
    <source>
        <dbReference type="ARBA" id="ARBA00023172"/>
    </source>
</evidence>
<proteinExistence type="inferred from homology"/>
<dbReference type="PANTHER" id="PTHR33217:SF5">
    <property type="entry name" value="MUTATOR FAMILY TRANSPOSASE"/>
    <property type="match status" value="1"/>
</dbReference>
<keyword evidence="6" id="KW-0814">Transposable element</keyword>
<dbReference type="PANTHER" id="PTHR33217">
    <property type="entry name" value="TRANSPOSASE FOR INSERTION SEQUENCE ELEMENT IS1081"/>
    <property type="match status" value="1"/>
</dbReference>
<feature type="region of interest" description="Disordered" evidence="7">
    <location>
        <begin position="71"/>
        <end position="97"/>
    </location>
</feature>
<dbReference type="GO" id="GO:0004803">
    <property type="term" value="F:transposase activity"/>
    <property type="evidence" value="ECO:0007669"/>
    <property type="project" value="UniProtKB-UniRule"/>
</dbReference>
<evidence type="ECO:0000313" key="8">
    <source>
        <dbReference type="EMBL" id="APT86486.1"/>
    </source>
</evidence>
<evidence type="ECO:0000256" key="4">
    <source>
        <dbReference type="ARBA" id="ARBA00023125"/>
    </source>
</evidence>
<keyword evidence="10" id="KW-1185">Reference proteome</keyword>
<reference evidence="8 10" key="1">
    <citation type="submission" date="2014-08" db="EMBL/GenBank/DDBJ databases">
        <title>Complete genome sequence of Corynebacterium flavescens OJ8(T)(=DSM 20296(T)), isolated from cheese.</title>
        <authorList>
            <person name="Ruckert C."/>
            <person name="Albersmeier A."/>
            <person name="Winkler A."/>
            <person name="Kalinowski J."/>
        </authorList>
    </citation>
    <scope>NUCLEOTIDE SEQUENCE [LARGE SCALE GENOMIC DNA]</scope>
    <source>
        <strain evidence="8 10">OJ8</strain>
    </source>
</reference>
<protein>
    <recommendedName>
        <fullName evidence="6">Mutator family transposase</fullName>
    </recommendedName>
</protein>
<evidence type="ECO:0000313" key="9">
    <source>
        <dbReference type="EMBL" id="GEB98928.1"/>
    </source>
</evidence>
<name>A0A1L7CKU0_CORFL</name>
<keyword evidence="5 6" id="KW-0233">DNA recombination</keyword>